<proteinExistence type="predicted"/>
<reference evidence="1" key="1">
    <citation type="journal article" date="2015" name="Nature">
        <title>Complex archaea that bridge the gap between prokaryotes and eukaryotes.</title>
        <authorList>
            <person name="Spang A."/>
            <person name="Saw J.H."/>
            <person name="Jorgensen S.L."/>
            <person name="Zaremba-Niedzwiedzka K."/>
            <person name="Martijn J."/>
            <person name="Lind A.E."/>
            <person name="van Eijk R."/>
            <person name="Schleper C."/>
            <person name="Guy L."/>
            <person name="Ettema T.J."/>
        </authorList>
    </citation>
    <scope>NUCLEOTIDE SEQUENCE</scope>
</reference>
<comment type="caution">
    <text evidence="1">The sequence shown here is derived from an EMBL/GenBank/DDBJ whole genome shotgun (WGS) entry which is preliminary data.</text>
</comment>
<organism evidence="1">
    <name type="scientific">marine sediment metagenome</name>
    <dbReference type="NCBI Taxonomy" id="412755"/>
    <lineage>
        <taxon>unclassified sequences</taxon>
        <taxon>metagenomes</taxon>
        <taxon>ecological metagenomes</taxon>
    </lineage>
</organism>
<gene>
    <name evidence="1" type="ORF">LCGC14_1813690</name>
</gene>
<protein>
    <submittedName>
        <fullName evidence="1">Uncharacterized protein</fullName>
    </submittedName>
</protein>
<sequence length="76" mass="8454">MTLLKKDARQPKVTCLECGTKLGEGTTKDVFSHLVTCLHVSPNTLDNIRDNAEGDRSEHSRRVLHILDALQGKVIE</sequence>
<evidence type="ECO:0000313" key="1">
    <source>
        <dbReference type="EMBL" id="KKL99513.1"/>
    </source>
</evidence>
<dbReference type="AlphaFoldDB" id="A0A0F9GL55"/>
<name>A0A0F9GL55_9ZZZZ</name>
<dbReference type="EMBL" id="LAZR01017656">
    <property type="protein sequence ID" value="KKL99513.1"/>
    <property type="molecule type" value="Genomic_DNA"/>
</dbReference>
<accession>A0A0F9GL55</accession>